<organism evidence="1 2">
    <name type="scientific">Stephania yunnanensis</name>
    <dbReference type="NCBI Taxonomy" id="152371"/>
    <lineage>
        <taxon>Eukaryota</taxon>
        <taxon>Viridiplantae</taxon>
        <taxon>Streptophyta</taxon>
        <taxon>Embryophyta</taxon>
        <taxon>Tracheophyta</taxon>
        <taxon>Spermatophyta</taxon>
        <taxon>Magnoliopsida</taxon>
        <taxon>Ranunculales</taxon>
        <taxon>Menispermaceae</taxon>
        <taxon>Menispermoideae</taxon>
        <taxon>Cissampelideae</taxon>
        <taxon>Stephania</taxon>
    </lineage>
</organism>
<dbReference type="AlphaFoldDB" id="A0AAP0IH23"/>
<accession>A0AAP0IH23</accession>
<keyword evidence="2" id="KW-1185">Reference proteome</keyword>
<evidence type="ECO:0000313" key="2">
    <source>
        <dbReference type="Proteomes" id="UP001420932"/>
    </source>
</evidence>
<reference evidence="1 2" key="1">
    <citation type="submission" date="2024-01" db="EMBL/GenBank/DDBJ databases">
        <title>Genome assemblies of Stephania.</title>
        <authorList>
            <person name="Yang L."/>
        </authorList>
    </citation>
    <scope>NUCLEOTIDE SEQUENCE [LARGE SCALE GENOMIC DNA]</scope>
    <source>
        <strain evidence="1">YNDBR</strain>
        <tissue evidence="1">Leaf</tissue>
    </source>
</reference>
<dbReference type="Proteomes" id="UP001420932">
    <property type="component" value="Unassembled WGS sequence"/>
</dbReference>
<gene>
    <name evidence="1" type="ORF">Syun_021972</name>
</gene>
<evidence type="ECO:0000313" key="1">
    <source>
        <dbReference type="EMBL" id="KAK9115175.1"/>
    </source>
</evidence>
<comment type="caution">
    <text evidence="1">The sequence shown here is derived from an EMBL/GenBank/DDBJ whole genome shotgun (WGS) entry which is preliminary data.</text>
</comment>
<protein>
    <submittedName>
        <fullName evidence="1">Uncharacterized protein</fullName>
    </submittedName>
</protein>
<proteinExistence type="predicted"/>
<sequence>MAKALLILLRSSIPVPPNSFGLVTVFHATRWLGFPSPIVLHKNRFIIPSNFFATPFGISKRDRK</sequence>
<dbReference type="EMBL" id="JBBNAF010000009">
    <property type="protein sequence ID" value="KAK9115175.1"/>
    <property type="molecule type" value="Genomic_DNA"/>
</dbReference>
<name>A0AAP0IH23_9MAGN</name>